<feature type="compositionally biased region" description="Basic residues" evidence="1">
    <location>
        <begin position="58"/>
        <end position="74"/>
    </location>
</feature>
<sequence>MDDWLDALDNKDKEKESATRKPELRALADDEAPTQEFESVPAADSAEEETVTKPAPKKEKRRREKTRSIRTKRPKTQENSEASKRSSVLPVALGVGVLVVVAGGAMTFLAQGGSNGSQPGSDPQPVADDAQVQGPQPVETTADKVAEFGQLCSGNNDVDVSNEDSPRSAIVKFEQAYFKADAQGVKDSLTKNSEMQNQDWNKILPDAAPKGTKFCLTMQPAQDSTTNVELEVKKPNDSNPTLYKQKVTAKEANGTWAVHSIGRED</sequence>
<feature type="compositionally biased region" description="Basic and acidic residues" evidence="1">
    <location>
        <begin position="75"/>
        <end position="84"/>
    </location>
</feature>
<evidence type="ECO:0000259" key="3">
    <source>
        <dbReference type="Pfam" id="PF26527"/>
    </source>
</evidence>
<evidence type="ECO:0000313" key="5">
    <source>
        <dbReference type="Proteomes" id="UP000235104"/>
    </source>
</evidence>
<evidence type="ECO:0000256" key="2">
    <source>
        <dbReference type="SAM" id="Phobius"/>
    </source>
</evidence>
<keyword evidence="2" id="KW-0812">Transmembrane</keyword>
<feature type="transmembrane region" description="Helical" evidence="2">
    <location>
        <begin position="88"/>
        <end position="110"/>
    </location>
</feature>
<protein>
    <recommendedName>
        <fullName evidence="3">DUF8176 domain-containing protein</fullName>
    </recommendedName>
</protein>
<accession>A0ABU9UEI1</accession>
<dbReference type="RefSeq" id="WP_101736669.1">
    <property type="nucleotide sequence ID" value="NZ_PKHR02000002.1"/>
</dbReference>
<feature type="compositionally biased region" description="Basic and acidic residues" evidence="1">
    <location>
        <begin position="8"/>
        <end position="28"/>
    </location>
</feature>
<keyword evidence="5" id="KW-1185">Reference proteome</keyword>
<dbReference type="InterPro" id="IPR058489">
    <property type="entry name" value="DUF8176"/>
</dbReference>
<keyword evidence="2" id="KW-0472">Membrane</keyword>
<dbReference type="Pfam" id="PF26527">
    <property type="entry name" value="DUF8176"/>
    <property type="match status" value="1"/>
</dbReference>
<reference evidence="4" key="1">
    <citation type="submission" date="2017-12" db="EMBL/GenBank/DDBJ databases">
        <authorList>
            <person name="Thomas-White K."/>
            <person name="Wolfe A.J."/>
        </authorList>
    </citation>
    <scope>NUCLEOTIDE SEQUENCE</scope>
    <source>
        <strain evidence="4">UMB0043</strain>
    </source>
</reference>
<proteinExistence type="predicted"/>
<feature type="region of interest" description="Disordered" evidence="1">
    <location>
        <begin position="1"/>
        <end position="87"/>
    </location>
</feature>
<feature type="domain" description="DUF8176" evidence="3">
    <location>
        <begin position="161"/>
        <end position="261"/>
    </location>
</feature>
<keyword evidence="2" id="KW-1133">Transmembrane helix</keyword>
<dbReference type="EMBL" id="PKHR02000002">
    <property type="protein sequence ID" value="MEM5984629.1"/>
    <property type="molecule type" value="Genomic_DNA"/>
</dbReference>
<name>A0ABU9UEI1_9CORY</name>
<dbReference type="Proteomes" id="UP000235104">
    <property type="component" value="Unassembled WGS sequence"/>
</dbReference>
<organism evidence="4 5">
    <name type="scientific">Corynebacterium hesseae</name>
    <dbReference type="NCBI Taxonomy" id="2913502"/>
    <lineage>
        <taxon>Bacteria</taxon>
        <taxon>Bacillati</taxon>
        <taxon>Actinomycetota</taxon>
        <taxon>Actinomycetes</taxon>
        <taxon>Mycobacteriales</taxon>
        <taxon>Corynebacteriaceae</taxon>
        <taxon>Corynebacterium</taxon>
    </lineage>
</organism>
<evidence type="ECO:0000313" key="4">
    <source>
        <dbReference type="EMBL" id="MEM5984629.1"/>
    </source>
</evidence>
<evidence type="ECO:0000256" key="1">
    <source>
        <dbReference type="SAM" id="MobiDB-lite"/>
    </source>
</evidence>
<gene>
    <name evidence="4" type="ORF">CYJ44_000415</name>
</gene>
<comment type="caution">
    <text evidence="4">The sequence shown here is derived from an EMBL/GenBank/DDBJ whole genome shotgun (WGS) entry which is preliminary data.</text>
</comment>
<feature type="region of interest" description="Disordered" evidence="1">
    <location>
        <begin position="112"/>
        <end position="141"/>
    </location>
</feature>